<reference evidence="8" key="1">
    <citation type="submission" date="2020-02" db="EMBL/GenBank/DDBJ databases">
        <authorList>
            <person name="Meier V. D."/>
        </authorList>
    </citation>
    <scope>NUCLEOTIDE SEQUENCE</scope>
    <source>
        <strain evidence="8">AVDCRST_MAG72</strain>
    </source>
</reference>
<dbReference type="CDD" id="cd08010">
    <property type="entry name" value="MltG_like"/>
    <property type="match status" value="1"/>
</dbReference>
<dbReference type="Pfam" id="PF02618">
    <property type="entry name" value="YceG"/>
    <property type="match status" value="1"/>
</dbReference>
<dbReference type="PANTHER" id="PTHR30518">
    <property type="entry name" value="ENDOLYTIC MUREIN TRANSGLYCOSYLASE"/>
    <property type="match status" value="1"/>
</dbReference>
<gene>
    <name evidence="7" type="primary">mltG</name>
    <name evidence="8" type="ORF">AVDCRST_MAG72-2556</name>
</gene>
<accession>A0A6J4MMZ9</accession>
<dbReference type="EC" id="4.2.2.29" evidence="7"/>
<keyword evidence="2 7" id="KW-0812">Transmembrane</keyword>
<dbReference type="NCBIfam" id="TIGR00247">
    <property type="entry name" value="endolytic transglycosylase MltG"/>
    <property type="match status" value="1"/>
</dbReference>
<protein>
    <recommendedName>
        <fullName evidence="7">Endolytic murein transglycosylase</fullName>
        <ecNumber evidence="7">4.2.2.29</ecNumber>
    </recommendedName>
    <alternativeName>
        <fullName evidence="7">Peptidoglycan lytic transglycosylase</fullName>
    </alternativeName>
    <alternativeName>
        <fullName evidence="7">Peptidoglycan polymerization terminase</fullName>
    </alternativeName>
</protein>
<feature type="site" description="Important for catalytic activity" evidence="7">
    <location>
        <position position="247"/>
    </location>
</feature>
<evidence type="ECO:0000256" key="4">
    <source>
        <dbReference type="ARBA" id="ARBA00023136"/>
    </source>
</evidence>
<name>A0A6J4MMZ9_9ACTN</name>
<evidence type="ECO:0000256" key="5">
    <source>
        <dbReference type="ARBA" id="ARBA00023239"/>
    </source>
</evidence>
<evidence type="ECO:0000256" key="7">
    <source>
        <dbReference type="HAMAP-Rule" id="MF_02065"/>
    </source>
</evidence>
<dbReference type="GO" id="GO:0005886">
    <property type="term" value="C:plasma membrane"/>
    <property type="evidence" value="ECO:0007669"/>
    <property type="project" value="UniProtKB-SubCell"/>
</dbReference>
<keyword evidence="5 7" id="KW-0456">Lyase</keyword>
<evidence type="ECO:0000256" key="1">
    <source>
        <dbReference type="ARBA" id="ARBA00022475"/>
    </source>
</evidence>
<evidence type="ECO:0000256" key="6">
    <source>
        <dbReference type="ARBA" id="ARBA00023316"/>
    </source>
</evidence>
<dbReference type="HAMAP" id="MF_02065">
    <property type="entry name" value="MltG"/>
    <property type="match status" value="1"/>
</dbReference>
<dbReference type="PANTHER" id="PTHR30518:SF2">
    <property type="entry name" value="ENDOLYTIC MUREIN TRANSGLYCOSYLASE"/>
    <property type="match status" value="1"/>
</dbReference>
<comment type="similarity">
    <text evidence="7">Belongs to the transglycosylase MltG family.</text>
</comment>
<dbReference type="GO" id="GO:0009252">
    <property type="term" value="P:peptidoglycan biosynthetic process"/>
    <property type="evidence" value="ECO:0007669"/>
    <property type="project" value="UniProtKB-UniRule"/>
</dbReference>
<comment type="catalytic activity">
    <reaction evidence="7">
        <text>a peptidoglycan chain = a peptidoglycan chain with N-acetyl-1,6-anhydromuramyl-[peptide] at the reducing end + a peptidoglycan chain with N-acetylglucosamine at the non-reducing end.</text>
        <dbReference type="EC" id="4.2.2.29"/>
    </reaction>
</comment>
<organism evidence="8">
    <name type="scientific">uncultured Nocardioidaceae bacterium</name>
    <dbReference type="NCBI Taxonomy" id="253824"/>
    <lineage>
        <taxon>Bacteria</taxon>
        <taxon>Bacillati</taxon>
        <taxon>Actinomycetota</taxon>
        <taxon>Actinomycetes</taxon>
        <taxon>Propionibacteriales</taxon>
        <taxon>Nocardioidaceae</taxon>
        <taxon>environmental samples</taxon>
    </lineage>
</organism>
<proteinExistence type="inferred from homology"/>
<dbReference type="EMBL" id="CADCUJ010000106">
    <property type="protein sequence ID" value="CAA9364225.1"/>
    <property type="molecule type" value="Genomic_DNA"/>
</dbReference>
<evidence type="ECO:0000256" key="3">
    <source>
        <dbReference type="ARBA" id="ARBA00022989"/>
    </source>
</evidence>
<evidence type="ECO:0000256" key="2">
    <source>
        <dbReference type="ARBA" id="ARBA00022692"/>
    </source>
</evidence>
<dbReference type="GO" id="GO:0071555">
    <property type="term" value="P:cell wall organization"/>
    <property type="evidence" value="ECO:0007669"/>
    <property type="project" value="UniProtKB-KW"/>
</dbReference>
<comment type="subcellular location">
    <subcellularLocation>
        <location evidence="7">Cell membrane</location>
        <topology evidence="7">Single-pass membrane protein</topology>
    </subcellularLocation>
</comment>
<dbReference type="GO" id="GO:0008932">
    <property type="term" value="F:lytic endotransglycosylase activity"/>
    <property type="evidence" value="ECO:0007669"/>
    <property type="project" value="UniProtKB-UniRule"/>
</dbReference>
<keyword evidence="3 7" id="KW-1133">Transmembrane helix</keyword>
<sequence>MIEQYTEPAPEQQQRSRRRSGYGCLALLLALALLAGGAYFAFNAGVDALQERFNPPEDYSGDGSGSVLVEVEDGDAASDIATNLADKDVVASAEAFTDAAQENPDSVGIQVGFYEMNREMSAESALEILLDPDNIIQSAVAFPEGWTVDQIVARLVRETDFSRRAYERLLDRPRAIGLPAYAGGNPEGYLFPATYQLRPDATAKSILSMMVERWAQAAKDADLEASARKLGYTPDELMVVASLVESEASRAQDRAKVARVIYNRLEGNETDGLLQLDATVNYAAGRDLGARTTDEDRRIDSPYNTYQKPGLPPTPIEAPGEAAIEAAADPADGGWNYYVTVNLRTGETKFAESYREHLRNKAELDEYCRAQSDAC</sequence>
<feature type="transmembrane region" description="Helical" evidence="7">
    <location>
        <begin position="21"/>
        <end position="42"/>
    </location>
</feature>
<dbReference type="InterPro" id="IPR003770">
    <property type="entry name" value="MLTG-like"/>
</dbReference>
<dbReference type="AlphaFoldDB" id="A0A6J4MMZ9"/>
<comment type="function">
    <text evidence="7">Functions as a peptidoglycan terminase that cleaves nascent peptidoglycan strands endolytically to terminate their elongation.</text>
</comment>
<keyword evidence="4 7" id="KW-0472">Membrane</keyword>
<keyword evidence="1 7" id="KW-1003">Cell membrane</keyword>
<keyword evidence="6 7" id="KW-0961">Cell wall biogenesis/degradation</keyword>
<evidence type="ECO:0000313" key="8">
    <source>
        <dbReference type="EMBL" id="CAA9364225.1"/>
    </source>
</evidence>
<dbReference type="Gene3D" id="3.30.1490.480">
    <property type="entry name" value="Endolytic murein transglycosylase"/>
    <property type="match status" value="1"/>
</dbReference>